<keyword evidence="5" id="KW-0732">Signal</keyword>
<evidence type="ECO:0000256" key="4">
    <source>
        <dbReference type="SAM" id="Phobius"/>
    </source>
</evidence>
<dbReference type="InterPro" id="IPR001610">
    <property type="entry name" value="PAC"/>
</dbReference>
<dbReference type="InterPro" id="IPR000700">
    <property type="entry name" value="PAS-assoc_C"/>
</dbReference>
<evidence type="ECO:0000259" key="7">
    <source>
        <dbReference type="PROSITE" id="PS50113"/>
    </source>
</evidence>
<evidence type="ECO:0000313" key="10">
    <source>
        <dbReference type="Proteomes" id="UP000483379"/>
    </source>
</evidence>
<gene>
    <name evidence="9" type="ORF">G3446_15330</name>
</gene>
<dbReference type="InterPro" id="IPR000014">
    <property type="entry name" value="PAS"/>
</dbReference>
<dbReference type="InterPro" id="IPR035965">
    <property type="entry name" value="PAS-like_dom_sf"/>
</dbReference>
<protein>
    <submittedName>
        <fullName evidence="9">Diguanylate cyclase</fullName>
    </submittedName>
</protein>
<proteinExistence type="predicted"/>
<organism evidence="9 10">
    <name type="scientific">Thiorhodococcus minor</name>
    <dbReference type="NCBI Taxonomy" id="57489"/>
    <lineage>
        <taxon>Bacteria</taxon>
        <taxon>Pseudomonadati</taxon>
        <taxon>Pseudomonadota</taxon>
        <taxon>Gammaproteobacteria</taxon>
        <taxon>Chromatiales</taxon>
        <taxon>Chromatiaceae</taxon>
        <taxon>Thiorhodococcus</taxon>
    </lineage>
</organism>
<dbReference type="InterPro" id="IPR029787">
    <property type="entry name" value="Nucleotide_cyclase"/>
</dbReference>
<sequence length="555" mass="61732">MLTDPCTRPPGPGRSRTPLGRYLLLCGFGALTASTAQAQDPLAVQPSTWLGIGPEIGIWLALLCVVLLALSVWRVSWRNHRLNDELRRDRVAHRDLAESEALYRLLTESAGDVIWMIDLATDRVEYISPSVERVRGFTPEEVKAQPMEASLTPQSAVKVQRLIAESVARIRGGDMEACHVTTEIEQPCKDGRTIRSEVVTSFLLDEQGEPARILGITRDVSERKALEAELRTRLAAVEAAGDAIVITDTDGHVLYANPVFTAQTGYDLEVDGHMHTRQLKSGQHDDDFYDALWGTVLAGELWRGEIINRRKNGELYEEEMTISPVKNEDGEIQCFVAVKRDVSEKRAMERALKAANEQLQANLDRISRLQAELAEQAIRDPLTGLHNRRYLNETLPRELARAKHESYRLTAAMIDIDHFKQINDTWGHPAGDEVIRALAKLLQERFREGDILCRFGGEEFLLVMPHIAQQVGLSRVESMRREFADRSIQTSAGEIRATVSIGIASYPVEAQTPESLINQADAALYDAKHLGRNRTELSSGGAASAVDKGPSIPRV</sequence>
<evidence type="ECO:0000259" key="6">
    <source>
        <dbReference type="PROSITE" id="PS50112"/>
    </source>
</evidence>
<dbReference type="RefSeq" id="WP_164453706.1">
    <property type="nucleotide sequence ID" value="NZ_JAAIJQ010000045.1"/>
</dbReference>
<feature type="domain" description="PAC" evidence="7">
    <location>
        <begin position="300"/>
        <end position="354"/>
    </location>
</feature>
<name>A0A6M0K0G2_9GAMM</name>
<feature type="domain" description="GGDEF" evidence="8">
    <location>
        <begin position="407"/>
        <end position="540"/>
    </location>
</feature>
<dbReference type="FunFam" id="3.30.70.270:FF:000001">
    <property type="entry name" value="Diguanylate cyclase domain protein"/>
    <property type="match status" value="1"/>
</dbReference>
<evidence type="ECO:0000256" key="1">
    <source>
        <dbReference type="ARBA" id="ARBA00001946"/>
    </source>
</evidence>
<feature type="chain" id="PRO_5026874004" evidence="5">
    <location>
        <begin position="39"/>
        <end position="555"/>
    </location>
</feature>
<keyword evidence="4" id="KW-0472">Membrane</keyword>
<feature type="domain" description="PAS" evidence="6">
    <location>
        <begin position="236"/>
        <end position="269"/>
    </location>
</feature>
<keyword evidence="4" id="KW-0812">Transmembrane</keyword>
<dbReference type="SUPFAM" id="SSF55073">
    <property type="entry name" value="Nucleotide cyclase"/>
    <property type="match status" value="1"/>
</dbReference>
<dbReference type="Gene3D" id="3.30.70.270">
    <property type="match status" value="1"/>
</dbReference>
<feature type="coiled-coil region" evidence="2">
    <location>
        <begin position="338"/>
        <end position="376"/>
    </location>
</feature>
<dbReference type="GO" id="GO:0006355">
    <property type="term" value="P:regulation of DNA-templated transcription"/>
    <property type="evidence" value="ECO:0007669"/>
    <property type="project" value="InterPro"/>
</dbReference>
<dbReference type="InterPro" id="IPR013767">
    <property type="entry name" value="PAS_fold"/>
</dbReference>
<dbReference type="SMART" id="SM00091">
    <property type="entry name" value="PAS"/>
    <property type="match status" value="2"/>
</dbReference>
<dbReference type="InterPro" id="IPR043128">
    <property type="entry name" value="Rev_trsase/Diguanyl_cyclase"/>
</dbReference>
<dbReference type="SMART" id="SM00267">
    <property type="entry name" value="GGDEF"/>
    <property type="match status" value="1"/>
</dbReference>
<dbReference type="SMART" id="SM00086">
    <property type="entry name" value="PAC"/>
    <property type="match status" value="2"/>
</dbReference>
<evidence type="ECO:0000259" key="8">
    <source>
        <dbReference type="PROSITE" id="PS50887"/>
    </source>
</evidence>
<feature type="domain" description="PAS" evidence="6">
    <location>
        <begin position="99"/>
        <end position="170"/>
    </location>
</feature>
<feature type="region of interest" description="Disordered" evidence="3">
    <location>
        <begin position="536"/>
        <end position="555"/>
    </location>
</feature>
<dbReference type="Pfam" id="PF00990">
    <property type="entry name" value="GGDEF"/>
    <property type="match status" value="1"/>
</dbReference>
<dbReference type="Proteomes" id="UP000483379">
    <property type="component" value="Unassembled WGS sequence"/>
</dbReference>
<dbReference type="NCBIfam" id="TIGR00229">
    <property type="entry name" value="sensory_box"/>
    <property type="match status" value="2"/>
</dbReference>
<dbReference type="InterPro" id="IPR000160">
    <property type="entry name" value="GGDEF_dom"/>
</dbReference>
<dbReference type="PROSITE" id="PS50887">
    <property type="entry name" value="GGDEF"/>
    <property type="match status" value="1"/>
</dbReference>
<dbReference type="CDD" id="cd00130">
    <property type="entry name" value="PAS"/>
    <property type="match status" value="2"/>
</dbReference>
<dbReference type="PROSITE" id="PS50112">
    <property type="entry name" value="PAS"/>
    <property type="match status" value="2"/>
</dbReference>
<feature type="transmembrane region" description="Helical" evidence="4">
    <location>
        <begin position="48"/>
        <end position="73"/>
    </location>
</feature>
<reference evidence="9 10" key="1">
    <citation type="submission" date="2020-02" db="EMBL/GenBank/DDBJ databases">
        <title>Genome sequences of Thiorhodococcus mannitoliphagus and Thiorhodococcus minor, purple sulfur photosynthetic bacteria in the gammaproteobacterial family, Chromatiaceae.</title>
        <authorList>
            <person name="Aviles F.A."/>
            <person name="Meyer T.E."/>
            <person name="Kyndt J.A."/>
        </authorList>
    </citation>
    <scope>NUCLEOTIDE SEQUENCE [LARGE SCALE GENOMIC DNA]</scope>
    <source>
        <strain evidence="9 10">DSM 11518</strain>
    </source>
</reference>
<evidence type="ECO:0000256" key="2">
    <source>
        <dbReference type="SAM" id="Coils"/>
    </source>
</evidence>
<comment type="cofactor">
    <cofactor evidence="1">
        <name>Mg(2+)</name>
        <dbReference type="ChEBI" id="CHEBI:18420"/>
    </cofactor>
</comment>
<evidence type="ECO:0000256" key="5">
    <source>
        <dbReference type="SAM" id="SignalP"/>
    </source>
</evidence>
<dbReference type="PANTHER" id="PTHR46663:SF3">
    <property type="entry name" value="SLL0267 PROTEIN"/>
    <property type="match status" value="1"/>
</dbReference>
<dbReference type="GO" id="GO:0003824">
    <property type="term" value="F:catalytic activity"/>
    <property type="evidence" value="ECO:0007669"/>
    <property type="project" value="UniProtKB-ARBA"/>
</dbReference>
<evidence type="ECO:0000313" key="9">
    <source>
        <dbReference type="EMBL" id="NEV63242.1"/>
    </source>
</evidence>
<accession>A0A6M0K0G2</accession>
<dbReference type="PANTHER" id="PTHR46663">
    <property type="entry name" value="DIGUANYLATE CYCLASE DGCT-RELATED"/>
    <property type="match status" value="1"/>
</dbReference>
<dbReference type="EMBL" id="JAAIJQ010000045">
    <property type="protein sequence ID" value="NEV63242.1"/>
    <property type="molecule type" value="Genomic_DNA"/>
</dbReference>
<dbReference type="Gene3D" id="3.30.450.20">
    <property type="entry name" value="PAS domain"/>
    <property type="match status" value="2"/>
</dbReference>
<dbReference type="AlphaFoldDB" id="A0A6M0K0G2"/>
<dbReference type="InterPro" id="IPR052163">
    <property type="entry name" value="DGC-Regulatory_Protein"/>
</dbReference>
<dbReference type="PROSITE" id="PS50113">
    <property type="entry name" value="PAC"/>
    <property type="match status" value="2"/>
</dbReference>
<dbReference type="NCBIfam" id="TIGR00254">
    <property type="entry name" value="GGDEF"/>
    <property type="match status" value="1"/>
</dbReference>
<feature type="domain" description="PAC" evidence="7">
    <location>
        <begin position="180"/>
        <end position="232"/>
    </location>
</feature>
<evidence type="ECO:0000256" key="3">
    <source>
        <dbReference type="SAM" id="MobiDB-lite"/>
    </source>
</evidence>
<dbReference type="CDD" id="cd01949">
    <property type="entry name" value="GGDEF"/>
    <property type="match status" value="1"/>
</dbReference>
<dbReference type="SUPFAM" id="SSF55785">
    <property type="entry name" value="PYP-like sensor domain (PAS domain)"/>
    <property type="match status" value="2"/>
</dbReference>
<keyword evidence="4" id="KW-1133">Transmembrane helix</keyword>
<feature type="signal peptide" evidence="5">
    <location>
        <begin position="1"/>
        <end position="38"/>
    </location>
</feature>
<keyword evidence="2" id="KW-0175">Coiled coil</keyword>
<keyword evidence="10" id="KW-1185">Reference proteome</keyword>
<comment type="caution">
    <text evidence="9">The sequence shown here is derived from an EMBL/GenBank/DDBJ whole genome shotgun (WGS) entry which is preliminary data.</text>
</comment>
<dbReference type="Pfam" id="PF00989">
    <property type="entry name" value="PAS"/>
    <property type="match status" value="2"/>
</dbReference>